<dbReference type="Pfam" id="PF22124">
    <property type="entry name" value="Glyco_hydro_95_cat"/>
    <property type="match status" value="1"/>
</dbReference>
<dbReference type="Gene3D" id="2.70.98.50">
    <property type="entry name" value="putative glycoside hydrolase family protein from bacillus halodurans"/>
    <property type="match status" value="1"/>
</dbReference>
<dbReference type="InterPro" id="IPR049053">
    <property type="entry name" value="AFCA-like_C"/>
</dbReference>
<evidence type="ECO:0000259" key="3">
    <source>
        <dbReference type="Pfam" id="PF22124"/>
    </source>
</evidence>
<sequence length="841" mass="93794">MKLTYDKPASIWTEALPVGNGRLGGMVFGGVDAERIQLNEDTLWSGSPQNWNNPLALAAWADIRRCIKEGDYEEAERISKASTMGPYTQSYMPLGDVQLRFYHGQLTEEYRRELDMANGIARTIYRIGKVVYTREVFASHPDQVIVIHLTASEPGKLSFKASLSSPLRSRTAPVRDGLLLTGYCPEQVYPNYYETDEPIRYGQPDTTKAMRFAALLGIQAAGGSWSADADGLHVEGATTATLYVSAATSFNGYDRCPGTEGKNAELAAGAYLTAAVEKPFETLLRAHGDDHRTLFGRVAFQLEGSSLPEDFPTNQRIAEYGATDPHLVELLFHYGRYLMIAGSRSGTQPTNLQGIWNQDARPIWSSNYTLNINTQMNYWPAELCHLAECHEPLLDFIADLSVTGQATAEVNYGCRGWTAHHNTDIWRQSAPPGDYGHGNPLWANWPMSAAWLCQHLWEHYRFGGDIGYLAQRAYPVMKGAAQFYLDWLVENEQGMLVTSPSTSPEHRFRLEDGRTPALSVASTMDMSLIRELFEHCLAAHEQISACAAVERASCFEAEQEQEQEQRKGKGQKREWGPDLKAEYEYAEERHFLQQLEAALPKLLPASIGKHGQLQEWSQDYEDEDRFHRHVSHLYALYPGDGWSAESTPELYEAARIALDRRGDGGTGWSLGWKVNLWARFGDGNRAYALIKRMLTLIPDDGVMDFKRGGVYANLFDAHPPFQIDGNFGVTAGMAELLVQSHAGRLQLLPALPDAWPAGSVSGLRARGGFEVAISWRDGKLQAAELLAHRSGPCVLYAGAALRIQPQGEEGMPEVEERTPLQYYFQAEQGRTYVIHPIWAGE</sequence>
<dbReference type="AlphaFoldDB" id="A0A1B2DRJ5"/>
<dbReference type="InterPro" id="IPR054363">
    <property type="entry name" value="GH95_cat"/>
</dbReference>
<name>A0A1B2DRJ5_9BACL</name>
<dbReference type="GO" id="GO:0005975">
    <property type="term" value="P:carbohydrate metabolic process"/>
    <property type="evidence" value="ECO:0007669"/>
    <property type="project" value="InterPro"/>
</dbReference>
<dbReference type="GO" id="GO:0004560">
    <property type="term" value="F:alpha-L-fucosidase activity"/>
    <property type="evidence" value="ECO:0007669"/>
    <property type="project" value="InterPro"/>
</dbReference>
<feature type="domain" description="Glycosyl hydrolase family 95 catalytic" evidence="3">
    <location>
        <begin position="280"/>
        <end position="737"/>
    </location>
</feature>
<dbReference type="EMBL" id="CP016808">
    <property type="protein sequence ID" value="ANY70317.1"/>
    <property type="molecule type" value="Genomic_DNA"/>
</dbReference>
<protein>
    <submittedName>
        <fullName evidence="4">Alpha-L-fucosidase</fullName>
    </submittedName>
</protein>
<dbReference type="SUPFAM" id="SSF48208">
    <property type="entry name" value="Six-hairpin glycosidases"/>
    <property type="match status" value="1"/>
</dbReference>
<dbReference type="Pfam" id="PF21307">
    <property type="entry name" value="Glyco_hydro_95_C"/>
    <property type="match status" value="1"/>
</dbReference>
<dbReference type="PANTHER" id="PTHR31084:SF0">
    <property type="entry name" value="ALPHA-L-FUCOSIDASE 2"/>
    <property type="match status" value="1"/>
</dbReference>
<accession>A0A1B2DRJ5</accession>
<dbReference type="InterPro" id="IPR013780">
    <property type="entry name" value="Glyco_hydro_b"/>
</dbReference>
<feature type="domain" description="Alpha fucosidase A-like C-terminal" evidence="2">
    <location>
        <begin position="739"/>
        <end position="834"/>
    </location>
</feature>
<dbReference type="InterPro" id="IPR016518">
    <property type="entry name" value="Alpha-L-fucosidase"/>
</dbReference>
<feature type="domain" description="Glycosyl hydrolase family 95 N-terminal" evidence="1">
    <location>
        <begin position="3"/>
        <end position="252"/>
    </location>
</feature>
<evidence type="ECO:0000259" key="2">
    <source>
        <dbReference type="Pfam" id="PF21307"/>
    </source>
</evidence>
<dbReference type="RefSeq" id="WP_172455679.1">
    <property type="nucleotide sequence ID" value="NZ_CP016808.1"/>
</dbReference>
<dbReference type="PIRSF" id="PIRSF007663">
    <property type="entry name" value="UCP007663"/>
    <property type="match status" value="1"/>
</dbReference>
<reference evidence="4" key="1">
    <citation type="submission" date="2016-08" db="EMBL/GenBank/DDBJ databases">
        <title>Complete Genome Seqeunce of Paenibacillus sp. BIHB 4019 from tea rhizoplane.</title>
        <authorList>
            <person name="Thakur R."/>
            <person name="Swarnkar M.K."/>
            <person name="Gulati A."/>
        </authorList>
    </citation>
    <scope>NUCLEOTIDE SEQUENCE [LARGE SCALE GENOMIC DNA]</scope>
    <source>
        <strain evidence="4">BIHB4019</strain>
    </source>
</reference>
<dbReference type="InterPro" id="IPR008928">
    <property type="entry name" value="6-hairpin_glycosidase_sf"/>
</dbReference>
<dbReference type="Gene3D" id="2.60.40.1180">
    <property type="entry name" value="Golgi alpha-mannosidase II"/>
    <property type="match status" value="1"/>
</dbReference>
<dbReference type="PANTHER" id="PTHR31084">
    <property type="entry name" value="ALPHA-L-FUCOSIDASE 2"/>
    <property type="match status" value="1"/>
</dbReference>
<proteinExistence type="predicted"/>
<organism evidence="4">
    <name type="scientific">Paenibacillus sp. BIHB 4019</name>
    <dbReference type="NCBI Taxonomy" id="1870819"/>
    <lineage>
        <taxon>Bacteria</taxon>
        <taxon>Bacillati</taxon>
        <taxon>Bacillota</taxon>
        <taxon>Bacilli</taxon>
        <taxon>Bacillales</taxon>
        <taxon>Paenibacillaceae</taxon>
        <taxon>Paenibacillus</taxon>
    </lineage>
</organism>
<dbReference type="InterPro" id="IPR027414">
    <property type="entry name" value="GH95_N_dom"/>
</dbReference>
<evidence type="ECO:0000313" key="4">
    <source>
        <dbReference type="EMBL" id="ANY70317.1"/>
    </source>
</evidence>
<evidence type="ECO:0000259" key="1">
    <source>
        <dbReference type="Pfam" id="PF14498"/>
    </source>
</evidence>
<gene>
    <name evidence="4" type="ORF">BBD42_30340</name>
</gene>
<dbReference type="Pfam" id="PF14498">
    <property type="entry name" value="Glyco_hyd_65N_2"/>
    <property type="match status" value="1"/>
</dbReference>